<evidence type="ECO:0000313" key="2">
    <source>
        <dbReference type="EMBL" id="KAF1809487.1"/>
    </source>
</evidence>
<dbReference type="GeneID" id="54423532"/>
<accession>A0A6G1FUK2</accession>
<keyword evidence="3" id="KW-1185">Reference proteome</keyword>
<dbReference type="RefSeq" id="XP_033531118.1">
    <property type="nucleotide sequence ID" value="XM_033682962.1"/>
</dbReference>
<keyword evidence="1" id="KW-0812">Transmembrane</keyword>
<reference evidence="4" key="2">
    <citation type="submission" date="2020-04" db="EMBL/GenBank/DDBJ databases">
        <authorList>
            <consortium name="NCBI Genome Project"/>
        </authorList>
    </citation>
    <scope>NUCLEOTIDE SEQUENCE</scope>
    <source>
        <strain evidence="4">CBS 781.70</strain>
    </source>
</reference>
<keyword evidence="1" id="KW-1133">Transmembrane helix</keyword>
<proteinExistence type="predicted"/>
<gene>
    <name evidence="2 4" type="ORF">P152DRAFT_516664</name>
</gene>
<reference evidence="4" key="3">
    <citation type="submission" date="2025-04" db="UniProtKB">
        <authorList>
            <consortium name="RefSeq"/>
        </authorList>
    </citation>
    <scope>IDENTIFICATION</scope>
    <source>
        <strain evidence="4">CBS 781.70</strain>
    </source>
</reference>
<name>A0A6G1FUK2_9PEZI</name>
<evidence type="ECO:0000256" key="1">
    <source>
        <dbReference type="SAM" id="Phobius"/>
    </source>
</evidence>
<dbReference type="EMBL" id="ML975172">
    <property type="protein sequence ID" value="KAF1809487.1"/>
    <property type="molecule type" value="Genomic_DNA"/>
</dbReference>
<evidence type="ECO:0000313" key="3">
    <source>
        <dbReference type="Proteomes" id="UP000504638"/>
    </source>
</evidence>
<feature type="transmembrane region" description="Helical" evidence="1">
    <location>
        <begin position="153"/>
        <end position="172"/>
    </location>
</feature>
<protein>
    <submittedName>
        <fullName evidence="2 4">Uncharacterized protein</fullName>
    </submittedName>
</protein>
<dbReference type="Proteomes" id="UP000504638">
    <property type="component" value="Unplaced"/>
</dbReference>
<keyword evidence="1" id="KW-0472">Membrane</keyword>
<dbReference type="AlphaFoldDB" id="A0A6G1FUK2"/>
<evidence type="ECO:0000313" key="4">
    <source>
        <dbReference type="RefSeq" id="XP_033531118.1"/>
    </source>
</evidence>
<feature type="transmembrane region" description="Helical" evidence="1">
    <location>
        <begin position="82"/>
        <end position="104"/>
    </location>
</feature>
<organism evidence="2">
    <name type="scientific">Eremomyces bilateralis CBS 781.70</name>
    <dbReference type="NCBI Taxonomy" id="1392243"/>
    <lineage>
        <taxon>Eukaryota</taxon>
        <taxon>Fungi</taxon>
        <taxon>Dikarya</taxon>
        <taxon>Ascomycota</taxon>
        <taxon>Pezizomycotina</taxon>
        <taxon>Dothideomycetes</taxon>
        <taxon>Dothideomycetes incertae sedis</taxon>
        <taxon>Eremomycetales</taxon>
        <taxon>Eremomycetaceae</taxon>
        <taxon>Eremomyces</taxon>
    </lineage>
</organism>
<reference evidence="2 4" key="1">
    <citation type="submission" date="2020-01" db="EMBL/GenBank/DDBJ databases">
        <authorList>
            <consortium name="DOE Joint Genome Institute"/>
            <person name="Haridas S."/>
            <person name="Albert R."/>
            <person name="Binder M."/>
            <person name="Bloem J."/>
            <person name="Labutti K."/>
            <person name="Salamov A."/>
            <person name="Andreopoulos B."/>
            <person name="Baker S.E."/>
            <person name="Barry K."/>
            <person name="Bills G."/>
            <person name="Bluhm B.H."/>
            <person name="Cannon C."/>
            <person name="Castanera R."/>
            <person name="Culley D.E."/>
            <person name="Daum C."/>
            <person name="Ezra D."/>
            <person name="Gonzalez J.B."/>
            <person name="Henrissat B."/>
            <person name="Kuo A."/>
            <person name="Liang C."/>
            <person name="Lipzen A."/>
            <person name="Lutzoni F."/>
            <person name="Magnuson J."/>
            <person name="Mondo S."/>
            <person name="Nolan M."/>
            <person name="Ohm R."/>
            <person name="Pangilinan J."/>
            <person name="Park H.-J."/>
            <person name="Ramirez L."/>
            <person name="Alfaro M."/>
            <person name="Sun H."/>
            <person name="Tritt A."/>
            <person name="Yoshinaga Y."/>
            <person name="Zwiers L.-H."/>
            <person name="Turgeon B.G."/>
            <person name="Goodwin S.B."/>
            <person name="Spatafora J.W."/>
            <person name="Crous P.W."/>
            <person name="Grigoriev I.V."/>
        </authorList>
    </citation>
    <scope>NUCLEOTIDE SEQUENCE</scope>
    <source>
        <strain evidence="2 4">CBS 781.70</strain>
    </source>
</reference>
<sequence length="178" mass="16945">MAGPRHALGPILEGMGKSFGKLIEGATKGAGELLEGTGKGLGEAMEGIGNGIADTVGKFVSDKAPQIAGHVAHFAQERPATIGSIGASIVLVVFPSIVTLPFLVAGGILGSVGAGTIAAGVQAGIGDVAAGSAFAILQSAGAGGTGLMVVNGIVQGVAVGGAVIIAAVEGLIKLGAGR</sequence>
<dbReference type="OrthoDB" id="440424at2759"/>